<proteinExistence type="predicted"/>
<evidence type="ECO:0000313" key="2">
    <source>
        <dbReference type="WBParaSite" id="PEQ_0000564501-mRNA-1"/>
    </source>
</evidence>
<reference evidence="2" key="1">
    <citation type="submission" date="2022-11" db="UniProtKB">
        <authorList>
            <consortium name="WormBaseParasite"/>
        </authorList>
    </citation>
    <scope>IDENTIFICATION</scope>
</reference>
<evidence type="ECO:0000313" key="1">
    <source>
        <dbReference type="Proteomes" id="UP000887564"/>
    </source>
</evidence>
<dbReference type="AlphaFoldDB" id="A0A914RH47"/>
<sequence length="114" mass="13102">MDEELLACALMNCPQEDLEQALQIMREIQSANTIRDAYDPRMALGDDLILDPMYTPVEMRKGQQEKAQWYPRLRDLYFVVVLTNILGFVRLLRFIGSKSMCGTSNIKIPQSVSM</sequence>
<name>A0A914RH47_PAREQ</name>
<protein>
    <submittedName>
        <fullName evidence="2">Uncharacterized protein</fullName>
    </submittedName>
</protein>
<keyword evidence="1" id="KW-1185">Reference proteome</keyword>
<organism evidence="1 2">
    <name type="scientific">Parascaris equorum</name>
    <name type="common">Equine roundworm</name>
    <dbReference type="NCBI Taxonomy" id="6256"/>
    <lineage>
        <taxon>Eukaryota</taxon>
        <taxon>Metazoa</taxon>
        <taxon>Ecdysozoa</taxon>
        <taxon>Nematoda</taxon>
        <taxon>Chromadorea</taxon>
        <taxon>Rhabditida</taxon>
        <taxon>Spirurina</taxon>
        <taxon>Ascaridomorpha</taxon>
        <taxon>Ascaridoidea</taxon>
        <taxon>Ascarididae</taxon>
        <taxon>Parascaris</taxon>
    </lineage>
</organism>
<dbReference type="WBParaSite" id="PEQ_0000564501-mRNA-1">
    <property type="protein sequence ID" value="PEQ_0000564501-mRNA-1"/>
    <property type="gene ID" value="PEQ_0000564501"/>
</dbReference>
<accession>A0A914RH47</accession>
<dbReference type="Proteomes" id="UP000887564">
    <property type="component" value="Unplaced"/>
</dbReference>